<dbReference type="InterPro" id="IPR051267">
    <property type="entry name" value="STEAP_metalloreductase"/>
</dbReference>
<dbReference type="RefSeq" id="WP_053412988.1">
    <property type="nucleotide sequence ID" value="NZ_CP006841.1"/>
</dbReference>
<dbReference type="EMBL" id="CP006841">
    <property type="protein sequence ID" value="ALA68716.1"/>
    <property type="molecule type" value="Genomic_DNA"/>
</dbReference>
<evidence type="ECO:0000313" key="4">
    <source>
        <dbReference type="Proteomes" id="UP000058446"/>
    </source>
</evidence>
<dbReference type="GO" id="GO:0016491">
    <property type="term" value="F:oxidoreductase activity"/>
    <property type="evidence" value="ECO:0007669"/>
    <property type="project" value="UniProtKB-KW"/>
</dbReference>
<dbReference type="Pfam" id="PF03807">
    <property type="entry name" value="F420_oxidored"/>
    <property type="match status" value="1"/>
</dbReference>
<proteinExistence type="predicted"/>
<evidence type="ECO:0000259" key="2">
    <source>
        <dbReference type="Pfam" id="PF03807"/>
    </source>
</evidence>
<evidence type="ECO:0000256" key="1">
    <source>
        <dbReference type="ARBA" id="ARBA00023002"/>
    </source>
</evidence>
<dbReference type="PATRIC" id="fig|1408189.4.peg.2306"/>
<name>A0A0K2H4S9_9CORY</name>
<keyword evidence="4" id="KW-1185">Reference proteome</keyword>
<dbReference type="PANTHER" id="PTHR14239">
    <property type="entry name" value="DUDULIN-RELATED"/>
    <property type="match status" value="1"/>
</dbReference>
<keyword evidence="1" id="KW-0560">Oxidoreductase</keyword>
<dbReference type="InterPro" id="IPR036291">
    <property type="entry name" value="NAD(P)-bd_dom_sf"/>
</dbReference>
<dbReference type="SUPFAM" id="SSF51735">
    <property type="entry name" value="NAD(P)-binding Rossmann-fold domains"/>
    <property type="match status" value="1"/>
</dbReference>
<sequence length="212" mass="22410">MNATTPPDIQTIGIVGVGKLGSALGQVAAAAGFKILTTSRPGPMREAIISTVLPTATVVDYEELASLADVVIFAIPNTQVANFDLSKVRGTIIDATNPWEATGTDSAESVTTADLAKRFPGAHIAKTLNHVSYEELLSDYRTPEEIAEGAPRRAIAVMSTDPAALEAARATVEAFGFEPVPVDVSVGKRFRPDGDLFGVWLSADQMRQAVEE</sequence>
<dbReference type="AlphaFoldDB" id="A0A0K2H4S9"/>
<gene>
    <name evidence="3" type="ORF">CLAC_11420</name>
</gene>
<dbReference type="Proteomes" id="UP000058446">
    <property type="component" value="Chromosome"/>
</dbReference>
<organism evidence="3 4">
    <name type="scientific">Corynebacterium lactis RW2-5</name>
    <dbReference type="NCBI Taxonomy" id="1408189"/>
    <lineage>
        <taxon>Bacteria</taxon>
        <taxon>Bacillati</taxon>
        <taxon>Actinomycetota</taxon>
        <taxon>Actinomycetes</taxon>
        <taxon>Mycobacteriales</taxon>
        <taxon>Corynebacteriaceae</taxon>
        <taxon>Corynebacterium</taxon>
    </lineage>
</organism>
<accession>A0A0K2H4S9</accession>
<feature type="domain" description="Pyrroline-5-carboxylate reductase catalytic N-terminal" evidence="2">
    <location>
        <begin position="11"/>
        <end position="84"/>
    </location>
</feature>
<dbReference type="Gene3D" id="3.40.50.720">
    <property type="entry name" value="NAD(P)-binding Rossmann-like Domain"/>
    <property type="match status" value="1"/>
</dbReference>
<evidence type="ECO:0000313" key="3">
    <source>
        <dbReference type="EMBL" id="ALA68716.1"/>
    </source>
</evidence>
<dbReference type="InterPro" id="IPR028939">
    <property type="entry name" value="P5C_Rdtase_cat_N"/>
</dbReference>
<dbReference type="KEGG" id="clw:CLAC_11420"/>
<dbReference type="STRING" id="1408189.CLAC_11420"/>
<dbReference type="OrthoDB" id="1523398at2"/>
<reference evidence="3 4" key="1">
    <citation type="submission" date="2013-10" db="EMBL/GenBank/DDBJ databases">
        <title>Complete genome sequence of Corynebacterium lactis DSM 45799(T), isolated from raw cow milk.</title>
        <authorList>
            <person name="Ruckert C."/>
            <person name="Albersmeier A."/>
            <person name="Lipski A."/>
            <person name="Kalinowski J."/>
        </authorList>
    </citation>
    <scope>NUCLEOTIDE SEQUENCE [LARGE SCALE GENOMIC DNA]</scope>
    <source>
        <strain evidence="3 4">RW2-5</strain>
    </source>
</reference>
<protein>
    <recommendedName>
        <fullName evidence="2">Pyrroline-5-carboxylate reductase catalytic N-terminal domain-containing protein</fullName>
    </recommendedName>
</protein>